<dbReference type="PATRIC" id="fig|362413.3.peg.1678"/>
<dbReference type="AlphaFoldDB" id="A0A0Q0S4T2"/>
<gene>
    <name evidence="1" type="ORF">RC62_1724</name>
</gene>
<name>A0A0Q0S4T2_9FLAO</name>
<dbReference type="Proteomes" id="UP000050443">
    <property type="component" value="Unassembled WGS sequence"/>
</dbReference>
<evidence type="ECO:0000313" key="1">
    <source>
        <dbReference type="EMBL" id="KQB38370.1"/>
    </source>
</evidence>
<dbReference type="EMBL" id="JRLF01000014">
    <property type="protein sequence ID" value="KQB38370.1"/>
    <property type="molecule type" value="Genomic_DNA"/>
</dbReference>
<organism evidence="1 2">
    <name type="scientific">Flavobacterium aquidurense</name>
    <dbReference type="NCBI Taxonomy" id="362413"/>
    <lineage>
        <taxon>Bacteria</taxon>
        <taxon>Pseudomonadati</taxon>
        <taxon>Bacteroidota</taxon>
        <taxon>Flavobacteriia</taxon>
        <taxon>Flavobacteriales</taxon>
        <taxon>Flavobacteriaceae</taxon>
        <taxon>Flavobacterium</taxon>
    </lineage>
</organism>
<proteinExistence type="predicted"/>
<comment type="caution">
    <text evidence="1">The sequence shown here is derived from an EMBL/GenBank/DDBJ whole genome shotgun (WGS) entry which is preliminary data.</text>
</comment>
<evidence type="ECO:0000313" key="2">
    <source>
        <dbReference type="Proteomes" id="UP000050443"/>
    </source>
</evidence>
<accession>A0A0Q0S4T2</accession>
<protein>
    <submittedName>
        <fullName evidence="1">Uncharacterized protein</fullName>
    </submittedName>
</protein>
<reference evidence="1 2" key="1">
    <citation type="submission" date="2014-09" db="EMBL/GenBank/DDBJ databases">
        <title>Genome sequence of Flavobacterium aquidurense RC62.</title>
        <authorList>
            <person name="Kim J.F."/>
            <person name="Kwak M.-J."/>
        </authorList>
    </citation>
    <scope>NUCLEOTIDE SEQUENCE [LARGE SCALE GENOMIC DNA]</scope>
    <source>
        <strain evidence="1 2">RC62</strain>
    </source>
</reference>
<sequence>MPAVAEEKDIADSGTKGVLKTEFYASKEIPKNAKPKT</sequence>